<keyword evidence="4" id="KW-1185">Reference proteome</keyword>
<evidence type="ECO:0000313" key="4">
    <source>
        <dbReference type="Proteomes" id="UP000671879"/>
    </source>
</evidence>
<protein>
    <submittedName>
        <fullName evidence="3">Substrate-binding domain-containing protein</fullName>
    </submittedName>
</protein>
<feature type="domain" description="PBP" evidence="2">
    <location>
        <begin position="37"/>
        <end position="260"/>
    </location>
</feature>
<dbReference type="EMBL" id="CP072943">
    <property type="protein sequence ID" value="QTX31942.1"/>
    <property type="molecule type" value="Genomic_DNA"/>
</dbReference>
<sequence>MFAKIRSRRLPWGLLLVALSAFCLASVASAKLPVLRMATTTSTDNTGLLDYLAPLFQKEKGIELQWVAVGTGKAIEFGRNGDVDILFVHDPESEQVFMDGGFGVDRRQVMYNDFIFIGPKEDPAAVKGLSAAETLKAIASKKAVFTSRADKSGTHMKELALWKEAGIEAPDKEEWYVQVGQGMIQTIAIAGERDGYTLTDRGTYIKYEENHKGNPPLVILSEGDASLRNQYSVITVNPAKWDATRTEEAKAFTDWITSPEGQKLIAEFTLSGKQLFFPNADE</sequence>
<keyword evidence="1" id="KW-0732">Signal</keyword>
<dbReference type="Proteomes" id="UP000671879">
    <property type="component" value="Chromosome"/>
</dbReference>
<dbReference type="Pfam" id="PF12849">
    <property type="entry name" value="PBP_like_2"/>
    <property type="match status" value="1"/>
</dbReference>
<dbReference type="PANTHER" id="PTHR37945:SF1">
    <property type="entry name" value="EXTRACELLULAR TUNGSTATE BINDING PROTEIN"/>
    <property type="match status" value="1"/>
</dbReference>
<dbReference type="InterPro" id="IPR024370">
    <property type="entry name" value="PBP_domain"/>
</dbReference>
<feature type="signal peptide" evidence="1">
    <location>
        <begin position="1"/>
        <end position="30"/>
    </location>
</feature>
<dbReference type="InterPro" id="IPR052738">
    <property type="entry name" value="ABC-Tungstate_binding"/>
</dbReference>
<feature type="chain" id="PRO_5040192961" evidence="1">
    <location>
        <begin position="31"/>
        <end position="282"/>
    </location>
</feature>
<dbReference type="KEGG" id="aram:KAR29_11560"/>
<dbReference type="Gene3D" id="3.40.190.10">
    <property type="entry name" value="Periplasmic binding protein-like II"/>
    <property type="match status" value="2"/>
</dbReference>
<name>A0A9Q7ALM7_9BACT</name>
<evidence type="ECO:0000313" key="3">
    <source>
        <dbReference type="EMBL" id="QTX31942.1"/>
    </source>
</evidence>
<accession>A0A9Q7ALM7</accession>
<dbReference type="RefSeq" id="WP_274373141.1">
    <property type="nucleotide sequence ID" value="NZ_CP072943.1"/>
</dbReference>
<evidence type="ECO:0000259" key="2">
    <source>
        <dbReference type="Pfam" id="PF12849"/>
    </source>
</evidence>
<evidence type="ECO:0000256" key="1">
    <source>
        <dbReference type="SAM" id="SignalP"/>
    </source>
</evidence>
<dbReference type="SUPFAM" id="SSF53850">
    <property type="entry name" value="Periplasmic binding protein-like II"/>
    <property type="match status" value="1"/>
</dbReference>
<reference evidence="4" key="1">
    <citation type="submission" date="2021-04" db="EMBL/GenBank/DDBJ databases">
        <title>A novel Synergistetes isolate from a pyrite-forming mixed culture.</title>
        <authorList>
            <person name="Bunk B."/>
            <person name="Sproer C."/>
            <person name="Spring S."/>
            <person name="Pester M."/>
        </authorList>
    </citation>
    <scope>NUCLEOTIDE SEQUENCE [LARGE SCALE GENOMIC DNA]</scope>
    <source>
        <strain evidence="4">J.5.4.2-T.3.5.2</strain>
    </source>
</reference>
<gene>
    <name evidence="3" type="ORF">KAR29_11560</name>
</gene>
<dbReference type="AlphaFoldDB" id="A0A9Q7ALM7"/>
<proteinExistence type="predicted"/>
<organism evidence="3 4">
    <name type="scientific">Aminithiophilus ramosus</name>
    <dbReference type="NCBI Taxonomy" id="3029084"/>
    <lineage>
        <taxon>Bacteria</taxon>
        <taxon>Thermotogati</taxon>
        <taxon>Synergistota</taxon>
        <taxon>Synergistia</taxon>
        <taxon>Synergistales</taxon>
        <taxon>Aminithiophilaceae</taxon>
        <taxon>Aminithiophilus</taxon>
    </lineage>
</organism>
<dbReference type="PANTHER" id="PTHR37945">
    <property type="entry name" value="EXTRACELLULAR TUNGSTATE BINDING PROTEIN"/>
    <property type="match status" value="1"/>
</dbReference>